<keyword evidence="2" id="KW-0808">Transferase</keyword>
<evidence type="ECO:0000259" key="1">
    <source>
        <dbReference type="Pfam" id="PF08241"/>
    </source>
</evidence>
<dbReference type="Gene3D" id="3.40.50.150">
    <property type="entry name" value="Vaccinia Virus protein VP39"/>
    <property type="match status" value="1"/>
</dbReference>
<dbReference type="OrthoDB" id="9787738at2"/>
<protein>
    <submittedName>
        <fullName evidence="2">SAM-dependent methyltransferase</fullName>
    </submittedName>
</protein>
<sequence length="247" mass="27634">MTARYDTIGINYDQLRLPDPRIARQINHALGSASTVLNVGAGTGSYEPADRQVTAVEPSIEMIRKRKPSAAPVLQASAEHLPFEDQSFDAAMAILTIHHWPDKAAGLREMRRVTRGPLVLLTFDPSHRPWLTDYLPELVSLDEGQMPKMSQYQEWFGSVTIEPVLVPRDCTDGFLYAYWCRPEAYLDARIRSGSSSFWSLPGLEAGCSRLAKDLESGEWDRKFGYLRGETEYDAGYRLVVANPAPTA</sequence>
<keyword evidence="2" id="KW-0489">Methyltransferase</keyword>
<dbReference type="RefSeq" id="WP_144905747.1">
    <property type="nucleotide sequence ID" value="NZ_JACHOA010000002.1"/>
</dbReference>
<dbReference type="Pfam" id="PF08241">
    <property type="entry name" value="Methyltransf_11"/>
    <property type="match status" value="1"/>
</dbReference>
<evidence type="ECO:0000313" key="3">
    <source>
        <dbReference type="Proteomes" id="UP000538566"/>
    </source>
</evidence>
<keyword evidence="3" id="KW-1185">Reference proteome</keyword>
<evidence type="ECO:0000313" key="2">
    <source>
        <dbReference type="EMBL" id="MBB4613348.1"/>
    </source>
</evidence>
<dbReference type="PANTHER" id="PTHR43591">
    <property type="entry name" value="METHYLTRANSFERASE"/>
    <property type="match status" value="1"/>
</dbReference>
<organism evidence="2 3">
    <name type="scientific">Novosphingobium taihuense</name>
    <dbReference type="NCBI Taxonomy" id="260085"/>
    <lineage>
        <taxon>Bacteria</taxon>
        <taxon>Pseudomonadati</taxon>
        <taxon>Pseudomonadota</taxon>
        <taxon>Alphaproteobacteria</taxon>
        <taxon>Sphingomonadales</taxon>
        <taxon>Sphingomonadaceae</taxon>
        <taxon>Novosphingobium</taxon>
    </lineage>
</organism>
<dbReference type="PANTHER" id="PTHR43591:SF24">
    <property type="entry name" value="2-METHOXY-6-POLYPRENYL-1,4-BENZOQUINOL METHYLASE, MITOCHONDRIAL"/>
    <property type="match status" value="1"/>
</dbReference>
<gene>
    <name evidence="2" type="ORF">GGR37_001607</name>
</gene>
<dbReference type="CDD" id="cd02440">
    <property type="entry name" value="AdoMet_MTases"/>
    <property type="match status" value="1"/>
</dbReference>
<name>A0A7W7AAC4_9SPHN</name>
<proteinExistence type="predicted"/>
<comment type="caution">
    <text evidence="2">The sequence shown here is derived from an EMBL/GenBank/DDBJ whole genome shotgun (WGS) entry which is preliminary data.</text>
</comment>
<dbReference type="EMBL" id="JACHOA010000002">
    <property type="protein sequence ID" value="MBB4613348.1"/>
    <property type="molecule type" value="Genomic_DNA"/>
</dbReference>
<dbReference type="GO" id="GO:0032259">
    <property type="term" value="P:methylation"/>
    <property type="evidence" value="ECO:0007669"/>
    <property type="project" value="UniProtKB-KW"/>
</dbReference>
<accession>A0A7W7AAC4</accession>
<reference evidence="2 3" key="1">
    <citation type="submission" date="2020-08" db="EMBL/GenBank/DDBJ databases">
        <title>Genomic Encyclopedia of Type Strains, Phase IV (KMG-IV): sequencing the most valuable type-strain genomes for metagenomic binning, comparative biology and taxonomic classification.</title>
        <authorList>
            <person name="Goeker M."/>
        </authorList>
    </citation>
    <scope>NUCLEOTIDE SEQUENCE [LARGE SCALE GENOMIC DNA]</scope>
    <source>
        <strain evidence="2 3">DSM 17507</strain>
    </source>
</reference>
<dbReference type="Proteomes" id="UP000538566">
    <property type="component" value="Unassembled WGS sequence"/>
</dbReference>
<dbReference type="AlphaFoldDB" id="A0A7W7AAC4"/>
<dbReference type="GO" id="GO:0008757">
    <property type="term" value="F:S-adenosylmethionine-dependent methyltransferase activity"/>
    <property type="evidence" value="ECO:0007669"/>
    <property type="project" value="InterPro"/>
</dbReference>
<feature type="domain" description="Methyltransferase type 11" evidence="1">
    <location>
        <begin position="37"/>
        <end position="115"/>
    </location>
</feature>
<dbReference type="InterPro" id="IPR013216">
    <property type="entry name" value="Methyltransf_11"/>
</dbReference>
<dbReference type="SUPFAM" id="SSF53335">
    <property type="entry name" value="S-adenosyl-L-methionine-dependent methyltransferases"/>
    <property type="match status" value="1"/>
</dbReference>
<dbReference type="InterPro" id="IPR029063">
    <property type="entry name" value="SAM-dependent_MTases_sf"/>
</dbReference>